<accession>A0A8X7ZMW8</accession>
<keyword evidence="2" id="KW-1185">Reference proteome</keyword>
<reference evidence="1" key="1">
    <citation type="journal article" date="2020" name="bioRxiv">
        <title>Hybrid origin of Populus tomentosa Carr. identified through genome sequencing and phylogenomic analysis.</title>
        <authorList>
            <person name="An X."/>
            <person name="Gao K."/>
            <person name="Chen Z."/>
            <person name="Li J."/>
            <person name="Yang X."/>
            <person name="Yang X."/>
            <person name="Zhou J."/>
            <person name="Guo T."/>
            <person name="Zhao T."/>
            <person name="Huang S."/>
            <person name="Miao D."/>
            <person name="Khan W.U."/>
            <person name="Rao P."/>
            <person name="Ye M."/>
            <person name="Lei B."/>
            <person name="Liao W."/>
            <person name="Wang J."/>
            <person name="Ji L."/>
            <person name="Li Y."/>
            <person name="Guo B."/>
            <person name="Mustafa N.S."/>
            <person name="Li S."/>
            <person name="Yun Q."/>
            <person name="Keller S.R."/>
            <person name="Mao J."/>
            <person name="Zhang R."/>
            <person name="Strauss S.H."/>
        </authorList>
    </citation>
    <scope>NUCLEOTIDE SEQUENCE</scope>
    <source>
        <strain evidence="1">GM15</strain>
        <tissue evidence="1">Leaf</tissue>
    </source>
</reference>
<dbReference type="Proteomes" id="UP000886885">
    <property type="component" value="Chromosome 6D"/>
</dbReference>
<protein>
    <submittedName>
        <fullName evidence="1">Uncharacterized protein</fullName>
    </submittedName>
</protein>
<proteinExistence type="predicted"/>
<sequence length="118" mass="13594">MDLEYMIPAKRKSNIRNQFVPAKVSFYLPYFTAYTTNCQISIKYICILDSSVAQRDRTSSPCLCVKMPDLETQENKPPAGYTVDTPTTGKKCFPRTKKEGRKRLYRGMPLRSMLLLDL</sequence>
<dbReference type="OrthoDB" id="1743503at2759"/>
<dbReference type="AlphaFoldDB" id="A0A8X7ZMW8"/>
<gene>
    <name evidence="1" type="ORF">POTOM_024744</name>
</gene>
<evidence type="ECO:0000313" key="2">
    <source>
        <dbReference type="Proteomes" id="UP000886885"/>
    </source>
</evidence>
<name>A0A8X7ZMW8_POPTO</name>
<organism evidence="1 2">
    <name type="scientific">Populus tomentosa</name>
    <name type="common">Chinese white poplar</name>
    <dbReference type="NCBI Taxonomy" id="118781"/>
    <lineage>
        <taxon>Eukaryota</taxon>
        <taxon>Viridiplantae</taxon>
        <taxon>Streptophyta</taxon>
        <taxon>Embryophyta</taxon>
        <taxon>Tracheophyta</taxon>
        <taxon>Spermatophyta</taxon>
        <taxon>Magnoliopsida</taxon>
        <taxon>eudicotyledons</taxon>
        <taxon>Gunneridae</taxon>
        <taxon>Pentapetalae</taxon>
        <taxon>rosids</taxon>
        <taxon>fabids</taxon>
        <taxon>Malpighiales</taxon>
        <taxon>Salicaceae</taxon>
        <taxon>Saliceae</taxon>
        <taxon>Populus</taxon>
    </lineage>
</organism>
<dbReference type="EMBL" id="JAAWWB010000012">
    <property type="protein sequence ID" value="KAG6769128.1"/>
    <property type="molecule type" value="Genomic_DNA"/>
</dbReference>
<comment type="caution">
    <text evidence="1">The sequence shown here is derived from an EMBL/GenBank/DDBJ whole genome shotgun (WGS) entry which is preliminary data.</text>
</comment>
<evidence type="ECO:0000313" key="1">
    <source>
        <dbReference type="EMBL" id="KAG6769128.1"/>
    </source>
</evidence>